<gene>
    <name evidence="2" type="ORF">EHS25_007960</name>
</gene>
<name>A0A427XL00_9TREE</name>
<dbReference type="GO" id="GO:0016747">
    <property type="term" value="F:acyltransferase activity, transferring groups other than amino-acyl groups"/>
    <property type="evidence" value="ECO:0007669"/>
    <property type="project" value="InterPro"/>
</dbReference>
<evidence type="ECO:0000313" key="2">
    <source>
        <dbReference type="EMBL" id="RSH79579.1"/>
    </source>
</evidence>
<dbReference type="EMBL" id="RSCD01000040">
    <property type="protein sequence ID" value="RSH79579.1"/>
    <property type="molecule type" value="Genomic_DNA"/>
</dbReference>
<dbReference type="SUPFAM" id="SSF55729">
    <property type="entry name" value="Acyl-CoA N-acyltransferases (Nat)"/>
    <property type="match status" value="2"/>
</dbReference>
<reference evidence="2 3" key="1">
    <citation type="submission" date="2018-11" db="EMBL/GenBank/DDBJ databases">
        <title>Genome sequence of Saitozyma podzolica DSM 27192.</title>
        <authorList>
            <person name="Aliyu H."/>
            <person name="Gorte O."/>
            <person name="Ochsenreither K."/>
        </authorList>
    </citation>
    <scope>NUCLEOTIDE SEQUENCE [LARGE SCALE GENOMIC DNA]</scope>
    <source>
        <strain evidence="2 3">DSM 27192</strain>
    </source>
</reference>
<dbReference type="InterPro" id="IPR016181">
    <property type="entry name" value="Acyl_CoA_acyltransferase"/>
</dbReference>
<evidence type="ECO:0000259" key="1">
    <source>
        <dbReference type="Pfam" id="PF00583"/>
    </source>
</evidence>
<feature type="non-terminal residue" evidence="2">
    <location>
        <position position="570"/>
    </location>
</feature>
<dbReference type="InterPro" id="IPR000182">
    <property type="entry name" value="GNAT_dom"/>
</dbReference>
<proteinExistence type="predicted"/>
<dbReference type="Pfam" id="PF00583">
    <property type="entry name" value="Acetyltransf_1"/>
    <property type="match status" value="1"/>
</dbReference>
<dbReference type="Gene3D" id="3.40.630.30">
    <property type="match status" value="2"/>
</dbReference>
<organism evidence="2 3">
    <name type="scientific">Saitozyma podzolica</name>
    <dbReference type="NCBI Taxonomy" id="1890683"/>
    <lineage>
        <taxon>Eukaryota</taxon>
        <taxon>Fungi</taxon>
        <taxon>Dikarya</taxon>
        <taxon>Basidiomycota</taxon>
        <taxon>Agaricomycotina</taxon>
        <taxon>Tremellomycetes</taxon>
        <taxon>Tremellales</taxon>
        <taxon>Trimorphomycetaceae</taxon>
        <taxon>Saitozyma</taxon>
    </lineage>
</organism>
<feature type="domain" description="N-acetyltransferase" evidence="1">
    <location>
        <begin position="381"/>
        <end position="443"/>
    </location>
</feature>
<sequence>MDPLTALPNYRALPTPHLVLDPPHEAFCLTPASPSRADAAELSRMVETPSIWKYFGMAASGFSAVDAEAKLRLWEEEDGQWGFPVIRRTADVQSQSSGSVPPAPWVGLFRVCRSFWAVSEKGKAILAKEQELPNEQAHYHTAWVMLDPEVGGNGLMTAVGRFIIDKWFIPKLHPYPGQLSSAWLSSNAASAKLHARLGFEPVAKNTNPAQGEVVYAVWQGAGPCGYDKSIWAGWTTPLESSEGSTTRPSTGERLRVAPGDPLLASFTHPGGPVENLALPPSVTSLATYRAEPVPHVVIFGLANDPSIAPNLGVTPENPMTLEVAEGLVRGNMVNTSAWPMWGPPPRRASDGRPHWHSAGHRLPALGPLAEAKVKEEASLPDDKAHYVMVLYVDPAYPRRGLMKAAVSHILDEWLRPRSFPSQLLSFFFPANTPSCAFHRSLNFLPVGISYDWVGMKPGTDRWLSPLVNDPLVSVGLATTKVGTFGLPEATKRVEATLQDPRGCNSPHGQLSLSDPGLVGNLALRPDRKLTLLGPYANEVLAQEADLPDERVHWAMAFSLDPAYFRHGIMT</sequence>
<comment type="caution">
    <text evidence="2">The sequence shown here is derived from an EMBL/GenBank/DDBJ whole genome shotgun (WGS) entry which is preliminary data.</text>
</comment>
<keyword evidence="3" id="KW-1185">Reference proteome</keyword>
<accession>A0A427XL00</accession>
<dbReference type="OrthoDB" id="630895at2759"/>
<protein>
    <recommendedName>
        <fullName evidence="1">N-acetyltransferase domain-containing protein</fullName>
    </recommendedName>
</protein>
<evidence type="ECO:0000313" key="3">
    <source>
        <dbReference type="Proteomes" id="UP000279259"/>
    </source>
</evidence>
<dbReference type="Proteomes" id="UP000279259">
    <property type="component" value="Unassembled WGS sequence"/>
</dbReference>
<dbReference type="AlphaFoldDB" id="A0A427XL00"/>